<dbReference type="SMART" id="SM00347">
    <property type="entry name" value="HTH_MARR"/>
    <property type="match status" value="1"/>
</dbReference>
<accession>A0A5D4JJ28</accession>
<dbReference type="InterPro" id="IPR036390">
    <property type="entry name" value="WH_DNA-bd_sf"/>
</dbReference>
<sequence length="162" mass="17911">MQPRSSENPDQASDLFAYAVELRTLNRELNRSTQDFAHQHGLHSTDVHALALIMDPSASSDGPVTPSHLREELGLTSGAITACLDRLQRSGHVSRVRDTADRRVVHLVYRPEARALAREYFSPLARATETARSQFTPEQLTTIAAFLRALNAELAAAHETRA</sequence>
<evidence type="ECO:0000313" key="2">
    <source>
        <dbReference type="EMBL" id="TYR65292.1"/>
    </source>
</evidence>
<dbReference type="AlphaFoldDB" id="A0A5D4JJ28"/>
<dbReference type="PANTHER" id="PTHR33164:SF106">
    <property type="entry name" value="TRANSCRIPTIONAL REGULATORY PROTEIN"/>
    <property type="match status" value="1"/>
</dbReference>
<dbReference type="SUPFAM" id="SSF46785">
    <property type="entry name" value="Winged helix' DNA-binding domain"/>
    <property type="match status" value="1"/>
</dbReference>
<dbReference type="InterPro" id="IPR036388">
    <property type="entry name" value="WH-like_DNA-bd_sf"/>
</dbReference>
<reference evidence="2 3" key="1">
    <citation type="submission" date="2019-08" db="EMBL/GenBank/DDBJ databases">
        <title>Draft genome for granaticin producer strain Streptomyces parvus C05.</title>
        <authorList>
            <person name="Gonzalez-Pimentel J.L."/>
        </authorList>
    </citation>
    <scope>NUCLEOTIDE SEQUENCE [LARGE SCALE GENOMIC DNA]</scope>
    <source>
        <strain evidence="2 3">C05</strain>
    </source>
</reference>
<dbReference type="GO" id="GO:0003700">
    <property type="term" value="F:DNA-binding transcription factor activity"/>
    <property type="evidence" value="ECO:0007669"/>
    <property type="project" value="InterPro"/>
</dbReference>
<dbReference type="InterPro" id="IPR039422">
    <property type="entry name" value="MarR/SlyA-like"/>
</dbReference>
<feature type="domain" description="HTH marR-type" evidence="1">
    <location>
        <begin position="15"/>
        <end position="152"/>
    </location>
</feature>
<comment type="caution">
    <text evidence="2">The sequence shown here is derived from an EMBL/GenBank/DDBJ whole genome shotgun (WGS) entry which is preliminary data.</text>
</comment>
<dbReference type="EMBL" id="VSZQ01000026">
    <property type="protein sequence ID" value="TYR65292.1"/>
    <property type="molecule type" value="Genomic_DNA"/>
</dbReference>
<dbReference type="PROSITE" id="PS50995">
    <property type="entry name" value="HTH_MARR_2"/>
    <property type="match status" value="1"/>
</dbReference>
<dbReference type="InterPro" id="IPR000835">
    <property type="entry name" value="HTH_MarR-typ"/>
</dbReference>
<dbReference type="Proteomes" id="UP000323242">
    <property type="component" value="Unassembled WGS sequence"/>
</dbReference>
<dbReference type="RefSeq" id="WP_148901841.1">
    <property type="nucleotide sequence ID" value="NZ_VSZQ01000026.1"/>
</dbReference>
<dbReference type="Pfam" id="PF01047">
    <property type="entry name" value="MarR"/>
    <property type="match status" value="1"/>
</dbReference>
<protein>
    <submittedName>
        <fullName evidence="2">Winged helix-turn-helix transcriptional regulator</fullName>
    </submittedName>
</protein>
<dbReference type="PRINTS" id="PR00598">
    <property type="entry name" value="HTHMARR"/>
</dbReference>
<dbReference type="Gene3D" id="1.10.10.10">
    <property type="entry name" value="Winged helix-like DNA-binding domain superfamily/Winged helix DNA-binding domain"/>
    <property type="match status" value="1"/>
</dbReference>
<organism evidence="2 3">
    <name type="scientific">Streptomyces parvus</name>
    <dbReference type="NCBI Taxonomy" id="66428"/>
    <lineage>
        <taxon>Bacteria</taxon>
        <taxon>Bacillati</taxon>
        <taxon>Actinomycetota</taxon>
        <taxon>Actinomycetes</taxon>
        <taxon>Kitasatosporales</taxon>
        <taxon>Streptomycetaceae</taxon>
        <taxon>Streptomyces</taxon>
    </lineage>
</organism>
<evidence type="ECO:0000259" key="1">
    <source>
        <dbReference type="PROSITE" id="PS50995"/>
    </source>
</evidence>
<proteinExistence type="predicted"/>
<evidence type="ECO:0000313" key="3">
    <source>
        <dbReference type="Proteomes" id="UP000323242"/>
    </source>
</evidence>
<dbReference type="GO" id="GO:0006950">
    <property type="term" value="P:response to stress"/>
    <property type="evidence" value="ECO:0007669"/>
    <property type="project" value="TreeGrafter"/>
</dbReference>
<keyword evidence="3" id="KW-1185">Reference proteome</keyword>
<dbReference type="PANTHER" id="PTHR33164">
    <property type="entry name" value="TRANSCRIPTIONAL REGULATOR, MARR FAMILY"/>
    <property type="match status" value="1"/>
</dbReference>
<name>A0A5D4JJ28_9ACTN</name>
<gene>
    <name evidence="2" type="ORF">FY004_07040</name>
</gene>